<dbReference type="RefSeq" id="WP_283010212.1">
    <property type="nucleotide sequence ID" value="NZ_CP125292.1"/>
</dbReference>
<sequence length="73" mass="8067">MRINKIRSLLYKSARILGDVNAAKNGTLGKRVARRAAGKATGKIFRAYSNKETPLHIVVRGLFVWTGLVKKSV</sequence>
<organism evidence="1 2">
    <name type="scientific">Bacillus subtilis</name>
    <dbReference type="NCBI Taxonomy" id="1423"/>
    <lineage>
        <taxon>Bacteria</taxon>
        <taxon>Bacillati</taxon>
        <taxon>Bacillota</taxon>
        <taxon>Bacilli</taxon>
        <taxon>Bacillales</taxon>
        <taxon>Bacillaceae</taxon>
        <taxon>Bacillus</taxon>
    </lineage>
</organism>
<evidence type="ECO:0000313" key="2">
    <source>
        <dbReference type="Proteomes" id="UP001229422"/>
    </source>
</evidence>
<name>A0AAQ3IK41_BACIU</name>
<dbReference type="Proteomes" id="UP001229422">
    <property type="component" value="Chromosome"/>
</dbReference>
<accession>A0AAQ3IK41</accession>
<proteinExistence type="predicted"/>
<evidence type="ECO:0000313" key="1">
    <source>
        <dbReference type="EMBL" id="WHM23793.1"/>
    </source>
</evidence>
<dbReference type="EMBL" id="CP125292">
    <property type="protein sequence ID" value="WHM23793.1"/>
    <property type="molecule type" value="Genomic_DNA"/>
</dbReference>
<gene>
    <name evidence="1" type="ORF">QL281_04650</name>
</gene>
<reference evidence="1" key="1">
    <citation type="submission" date="2023-05" db="EMBL/GenBank/DDBJ databases">
        <title>Complete genome sequence of Bacillus subtilis SRCM117797 isolated from Soybean paste.</title>
        <authorList>
            <person name="Abraha H.B."/>
            <person name="Kim K.-P."/>
            <person name="Ryu M.-S."/>
            <person name="Jeong D.-Y."/>
        </authorList>
    </citation>
    <scope>NUCLEOTIDE SEQUENCE</scope>
    <source>
        <strain evidence="1">SRCM117797</strain>
    </source>
</reference>
<protein>
    <submittedName>
        <fullName evidence="1">Uncharacterized protein</fullName>
    </submittedName>
</protein>
<dbReference type="AlphaFoldDB" id="A0AAQ3IK41"/>